<reference evidence="13 14" key="1">
    <citation type="submission" date="2025-04" db="UniProtKB">
        <authorList>
            <consortium name="RefSeq"/>
        </authorList>
    </citation>
    <scope>IDENTIFICATION</scope>
    <source>
        <tissue evidence="13 14">Sperm</tissue>
    </source>
</reference>
<dbReference type="KEGG" id="pmrn:116944211"/>
<organism evidence="12 13">
    <name type="scientific">Petromyzon marinus</name>
    <name type="common">Sea lamprey</name>
    <dbReference type="NCBI Taxonomy" id="7757"/>
    <lineage>
        <taxon>Eukaryota</taxon>
        <taxon>Metazoa</taxon>
        <taxon>Chordata</taxon>
        <taxon>Craniata</taxon>
        <taxon>Vertebrata</taxon>
        <taxon>Cyclostomata</taxon>
        <taxon>Hyperoartia</taxon>
        <taxon>Petromyzontiformes</taxon>
        <taxon>Petromyzontidae</taxon>
        <taxon>Petromyzon</taxon>
    </lineage>
</organism>
<keyword evidence="10" id="KW-0732">Signal</keyword>
<keyword evidence="6" id="KW-0472">Membrane</keyword>
<keyword evidence="2" id="KW-0328">Glycosyltransferase</keyword>
<evidence type="ECO:0000256" key="1">
    <source>
        <dbReference type="ARBA" id="ARBA00005449"/>
    </source>
</evidence>
<evidence type="ECO:0000256" key="4">
    <source>
        <dbReference type="ARBA" id="ARBA00022692"/>
    </source>
</evidence>
<evidence type="ECO:0000313" key="12">
    <source>
        <dbReference type="Proteomes" id="UP001318040"/>
    </source>
</evidence>
<dbReference type="GO" id="GO:0005783">
    <property type="term" value="C:endoplasmic reticulum"/>
    <property type="evidence" value="ECO:0007669"/>
    <property type="project" value="TreeGrafter"/>
</dbReference>
<evidence type="ECO:0000259" key="11">
    <source>
        <dbReference type="Pfam" id="PF04577"/>
    </source>
</evidence>
<dbReference type="Proteomes" id="UP001318040">
    <property type="component" value="Chromosome 20"/>
</dbReference>
<keyword evidence="5" id="KW-1133">Transmembrane helix</keyword>
<feature type="chain" id="PRO_5044709325" evidence="10">
    <location>
        <begin position="17"/>
        <end position="647"/>
    </location>
</feature>
<dbReference type="InterPro" id="IPR049625">
    <property type="entry name" value="Glyco_transf_61_cat"/>
</dbReference>
<evidence type="ECO:0000256" key="6">
    <source>
        <dbReference type="ARBA" id="ARBA00023136"/>
    </source>
</evidence>
<dbReference type="CTD" id="84892"/>
<evidence type="ECO:0000256" key="10">
    <source>
        <dbReference type="SAM" id="SignalP"/>
    </source>
</evidence>
<name>A0AAJ7TB35_PETMA</name>
<feature type="region of interest" description="Disordered" evidence="9">
    <location>
        <begin position="285"/>
        <end position="336"/>
    </location>
</feature>
<evidence type="ECO:0000256" key="8">
    <source>
        <dbReference type="ARBA" id="ARBA00037847"/>
    </source>
</evidence>
<feature type="domain" description="Glycosyltransferase 61 catalytic" evidence="11">
    <location>
        <begin position="301"/>
        <end position="417"/>
    </location>
</feature>
<keyword evidence="3" id="KW-0808">Transferase</keyword>
<keyword evidence="7" id="KW-0325">Glycoprotein</keyword>
<sequence length="647" mass="71407">MNVPMLLNGVLLPVLAAVLWQYVRVHERASQAEEELRAARASPLLSPADYTAALDELHALGTAAVCTGKVHTDRLCRFQRLCYWSDADEFVFFHGPGSVALPSLGARRFQPALMDLSSVDDHNTQYFNFVDMPVSALGGLPQPVFLSDPALIFNRFNPGNIMHVLHDDLLPAFYTLRQFGELGNEARLIFSEGWSEGAHFDLYMLLTDRRPLLREDLARLGPLVCFPRAYVGVSKLVTWYQYGFTQPQGPKPNLLVSGNEVRHFADFIRERLNVSVPEFNFSEQNSANLGSQDSDCDTNSKTECTIASGEKPAGTSPSSLGSTADHGQSAENNPVGNAVTGHSVVLFRRTLNRLILNEAELIVALAQEFSTRVLVVSEESHSFPELVRILSGASALVGVHGSHLALAAFLPQGAALVEIFPYGVNPTHYTPYRTLCGLPGMGLVYAAWRNERRGDSVAHPQRSWDEGGIAHLPPAEQERIERSAEVPPHLCCRNPEWLYRIYQDTRVNIPSFLATVRAALGDRPPSPSDAPAVPVMFPGRVRAARCEAVNRQDAGSQGTATGSAAGLLVSWEPPWNLPFLKVPSHEVRYEVWIQELGENTYTPYILPVLNHTFREHVRPHATYHVWVRCLLGEALQGPFAEALVCNA</sequence>
<evidence type="ECO:0000256" key="7">
    <source>
        <dbReference type="ARBA" id="ARBA00023180"/>
    </source>
</evidence>
<dbReference type="RefSeq" id="XP_032813616.1">
    <property type="nucleotide sequence ID" value="XM_032957725.1"/>
</dbReference>
<evidence type="ECO:0000313" key="14">
    <source>
        <dbReference type="RefSeq" id="XP_032813617.1"/>
    </source>
</evidence>
<accession>A0AAJ7TB35</accession>
<dbReference type="InterPro" id="IPR007657">
    <property type="entry name" value="Glycosyltransferase_61"/>
</dbReference>
<feature type="compositionally biased region" description="Polar residues" evidence="9">
    <location>
        <begin position="285"/>
        <end position="305"/>
    </location>
</feature>
<dbReference type="GeneID" id="116944211"/>
<dbReference type="InterPro" id="IPR036116">
    <property type="entry name" value="FN3_sf"/>
</dbReference>
<dbReference type="GO" id="GO:0035269">
    <property type="term" value="P:protein O-linked glycosylation via mannose"/>
    <property type="evidence" value="ECO:0007669"/>
    <property type="project" value="TreeGrafter"/>
</dbReference>
<evidence type="ECO:0000256" key="9">
    <source>
        <dbReference type="SAM" id="MobiDB-lite"/>
    </source>
</evidence>
<evidence type="ECO:0000313" key="13">
    <source>
        <dbReference type="RefSeq" id="XP_032813616.1"/>
    </source>
</evidence>
<keyword evidence="4" id="KW-0812">Transmembrane</keyword>
<dbReference type="PANTHER" id="PTHR20961">
    <property type="entry name" value="GLYCOSYLTRANSFERASE"/>
    <property type="match status" value="1"/>
</dbReference>
<gene>
    <name evidence="13 14" type="primary">POMGNT2</name>
</gene>
<dbReference type="Pfam" id="PF04577">
    <property type="entry name" value="Glyco_transf_61"/>
    <property type="match status" value="1"/>
</dbReference>
<dbReference type="GO" id="GO:0097363">
    <property type="term" value="F:protein O-acetylglucosaminyltransferase activity"/>
    <property type="evidence" value="ECO:0007669"/>
    <property type="project" value="TreeGrafter"/>
</dbReference>
<proteinExistence type="inferred from homology"/>
<evidence type="ECO:0000256" key="3">
    <source>
        <dbReference type="ARBA" id="ARBA00022679"/>
    </source>
</evidence>
<keyword evidence="12" id="KW-1185">Reference proteome</keyword>
<dbReference type="SUPFAM" id="SSF49265">
    <property type="entry name" value="Fibronectin type III"/>
    <property type="match status" value="1"/>
</dbReference>
<dbReference type="PANTHER" id="PTHR20961:SF38">
    <property type="entry name" value="PROTEIN O-LINKED-MANNOSE BETA-1,4-N-ACETYLGLUCOSAMINYLTRANSFERASE 2"/>
    <property type="match status" value="1"/>
</dbReference>
<evidence type="ECO:0000256" key="5">
    <source>
        <dbReference type="ARBA" id="ARBA00022989"/>
    </source>
</evidence>
<dbReference type="AlphaFoldDB" id="A0AAJ7TB35"/>
<feature type="signal peptide" evidence="10">
    <location>
        <begin position="1"/>
        <end position="16"/>
    </location>
</feature>
<protein>
    <submittedName>
        <fullName evidence="13 14">Protein O-linked-mannose beta-1,4-N-acetylglucosaminyltransferase 2</fullName>
    </submittedName>
</protein>
<comment type="subcellular location">
    <subcellularLocation>
        <location evidence="8">Endomembrane system</location>
        <topology evidence="8">Single-pass membrane protein</topology>
    </subcellularLocation>
</comment>
<dbReference type="RefSeq" id="XP_032813617.1">
    <property type="nucleotide sequence ID" value="XM_032957726.1"/>
</dbReference>
<comment type="similarity">
    <text evidence="1">Belongs to the glycosyltransferase 61 family.</text>
</comment>
<evidence type="ECO:0000256" key="2">
    <source>
        <dbReference type="ARBA" id="ARBA00022676"/>
    </source>
</evidence>
<feature type="compositionally biased region" description="Polar residues" evidence="9">
    <location>
        <begin position="315"/>
        <end position="335"/>
    </location>
</feature>